<dbReference type="AlphaFoldDB" id="A0A953J788"/>
<dbReference type="PANTHER" id="PTHR48090:SF7">
    <property type="entry name" value="RFBJ PROTEIN"/>
    <property type="match status" value="1"/>
</dbReference>
<dbReference type="PANTHER" id="PTHR48090">
    <property type="entry name" value="UNDECAPRENYL-PHOSPHATE 4-DEOXY-4-FORMAMIDO-L-ARABINOSE TRANSFERASE-RELATED"/>
    <property type="match status" value="1"/>
</dbReference>
<comment type="caution">
    <text evidence="2">The sequence shown here is derived from an EMBL/GenBank/DDBJ whole genome shotgun (WGS) entry which is preliminary data.</text>
</comment>
<organism evidence="2 3">
    <name type="scientific">Candidatus Nitrobium versatile</name>
    <dbReference type="NCBI Taxonomy" id="2884831"/>
    <lineage>
        <taxon>Bacteria</taxon>
        <taxon>Pseudomonadati</taxon>
        <taxon>Nitrospirota</taxon>
        <taxon>Nitrospiria</taxon>
        <taxon>Nitrospirales</taxon>
        <taxon>Nitrospiraceae</taxon>
        <taxon>Candidatus Nitrobium</taxon>
    </lineage>
</organism>
<name>A0A953J788_9BACT</name>
<protein>
    <submittedName>
        <fullName evidence="2">Glycosyltransferase family 2 protein</fullName>
    </submittedName>
</protein>
<dbReference type="InterPro" id="IPR029044">
    <property type="entry name" value="Nucleotide-diphossugar_trans"/>
</dbReference>
<gene>
    <name evidence="2" type="ORF">K8I29_12335</name>
</gene>
<reference evidence="2" key="1">
    <citation type="journal article" date="2021" name="bioRxiv">
        <title>Unraveling nitrogen, sulfur and carbon metabolic pathways and microbial community transcriptional responses to substrate deprivation and toxicity stresses in a bioreactor mimicking anoxic brackish coastal sediment conditions.</title>
        <authorList>
            <person name="Martins P.D."/>
            <person name="Echeveste M.J."/>
            <person name="Arshad A."/>
            <person name="Kurth J."/>
            <person name="Ouboter H."/>
            <person name="Jetten M.S.M."/>
            <person name="Welte C.U."/>
        </authorList>
    </citation>
    <scope>NUCLEOTIDE SEQUENCE</scope>
    <source>
        <strain evidence="2">MAG_39</strain>
    </source>
</reference>
<proteinExistence type="predicted"/>
<dbReference type="EMBL" id="JAIOIV010000100">
    <property type="protein sequence ID" value="MBZ0156983.1"/>
    <property type="molecule type" value="Genomic_DNA"/>
</dbReference>
<evidence type="ECO:0000313" key="3">
    <source>
        <dbReference type="Proteomes" id="UP000705867"/>
    </source>
</evidence>
<accession>A0A953J788</accession>
<dbReference type="Gene3D" id="3.90.550.10">
    <property type="entry name" value="Spore Coat Polysaccharide Biosynthesis Protein SpsA, Chain A"/>
    <property type="match status" value="1"/>
</dbReference>
<dbReference type="SUPFAM" id="SSF53448">
    <property type="entry name" value="Nucleotide-diphospho-sugar transferases"/>
    <property type="match status" value="1"/>
</dbReference>
<dbReference type="InterPro" id="IPR050256">
    <property type="entry name" value="Glycosyltransferase_2"/>
</dbReference>
<dbReference type="Proteomes" id="UP000705867">
    <property type="component" value="Unassembled WGS sequence"/>
</dbReference>
<dbReference type="Pfam" id="PF00535">
    <property type="entry name" value="Glycos_transf_2"/>
    <property type="match status" value="1"/>
</dbReference>
<evidence type="ECO:0000313" key="2">
    <source>
        <dbReference type="EMBL" id="MBZ0156983.1"/>
    </source>
</evidence>
<reference evidence="2" key="2">
    <citation type="submission" date="2021-08" db="EMBL/GenBank/DDBJ databases">
        <authorList>
            <person name="Dalcin Martins P."/>
        </authorList>
    </citation>
    <scope>NUCLEOTIDE SEQUENCE</scope>
    <source>
        <strain evidence="2">MAG_39</strain>
    </source>
</reference>
<dbReference type="InterPro" id="IPR001173">
    <property type="entry name" value="Glyco_trans_2-like"/>
</dbReference>
<dbReference type="CDD" id="cd04179">
    <property type="entry name" value="DPM_DPG-synthase_like"/>
    <property type="match status" value="1"/>
</dbReference>
<evidence type="ECO:0000259" key="1">
    <source>
        <dbReference type="Pfam" id="PF00535"/>
    </source>
</evidence>
<feature type="domain" description="Glycosyltransferase 2-like" evidence="1">
    <location>
        <begin position="4"/>
        <end position="159"/>
    </location>
</feature>
<sequence length="225" mass="25234">MTFSLIMLSLNEIESMRVILPRIKKEWVDEIIIVDGGSTDGTIEFAESLGFPVLRQKSKGIIAGYIEGLKASTGDVVITFTPDGNMIPEKIPELVAKMKEGYDMVIVSRYLDGAKSEDDTLVSGFGNWLFTTMVNVLYGSNYTDVLGFYRAFRKDIFTRLGLWEDIRLSIDTQMCIRCARKGLKTTEIPGDEPKRIGGKSYRSIIKNGLIELSTVFGELFPSKKY</sequence>